<evidence type="ECO:0000313" key="2">
    <source>
        <dbReference type="EMBL" id="CAD6255463.1"/>
    </source>
</evidence>
<gene>
    <name evidence="2" type="ORF">NCGR_LOCUS39007</name>
</gene>
<dbReference type="Proteomes" id="UP000604825">
    <property type="component" value="Unassembled WGS sequence"/>
</dbReference>
<comment type="similarity">
    <text evidence="1">Belongs to the plant acyltransferase family.</text>
</comment>
<protein>
    <submittedName>
        <fullName evidence="2">Uncharacterized protein</fullName>
    </submittedName>
</protein>
<evidence type="ECO:0000313" key="3">
    <source>
        <dbReference type="Proteomes" id="UP000604825"/>
    </source>
</evidence>
<dbReference type="EMBL" id="CAJGYO010000010">
    <property type="protein sequence ID" value="CAD6255463.1"/>
    <property type="molecule type" value="Genomic_DNA"/>
</dbReference>
<dbReference type="PANTHER" id="PTHR31147">
    <property type="entry name" value="ACYL TRANSFERASE 4"/>
    <property type="match status" value="1"/>
</dbReference>
<dbReference type="InterPro" id="IPR050898">
    <property type="entry name" value="Plant_acyltransferase"/>
</dbReference>
<comment type="caution">
    <text evidence="2">The sequence shown here is derived from an EMBL/GenBank/DDBJ whole genome shotgun (WGS) entry which is preliminary data.</text>
</comment>
<proteinExistence type="inferred from homology"/>
<keyword evidence="3" id="KW-1185">Reference proteome</keyword>
<sequence>MVLGWANSFRPSGELARGLPSPTILPVRWDDSLPRLPANKAVVPLELSIPHIVSFSHLAFLDITVPSSLVGRINDEFGIRFNGQKAYYGNCLTAEIVRAKSGTVARGDIIDLVNLINYSKEKIGDQLFKNNTGSSCRRQEEEEAAALQVPYSSWRNLGLDEVDFGSGRPARVASCVAEDQPSIPVFVLLPECRGKVGATMLSATVKEEHAEAFH</sequence>
<dbReference type="InterPro" id="IPR023213">
    <property type="entry name" value="CAT-like_dom_sf"/>
</dbReference>
<accession>A0A811QHB9</accession>
<dbReference type="PANTHER" id="PTHR31147:SF61">
    <property type="entry name" value="ACYL TRANSFERASE 15"/>
    <property type="match status" value="1"/>
</dbReference>
<organism evidence="2 3">
    <name type="scientific">Miscanthus lutarioriparius</name>
    <dbReference type="NCBI Taxonomy" id="422564"/>
    <lineage>
        <taxon>Eukaryota</taxon>
        <taxon>Viridiplantae</taxon>
        <taxon>Streptophyta</taxon>
        <taxon>Embryophyta</taxon>
        <taxon>Tracheophyta</taxon>
        <taxon>Spermatophyta</taxon>
        <taxon>Magnoliopsida</taxon>
        <taxon>Liliopsida</taxon>
        <taxon>Poales</taxon>
        <taxon>Poaceae</taxon>
        <taxon>PACMAD clade</taxon>
        <taxon>Panicoideae</taxon>
        <taxon>Andropogonodae</taxon>
        <taxon>Andropogoneae</taxon>
        <taxon>Saccharinae</taxon>
        <taxon>Miscanthus</taxon>
    </lineage>
</organism>
<reference evidence="2" key="1">
    <citation type="submission" date="2020-10" db="EMBL/GenBank/DDBJ databases">
        <authorList>
            <person name="Han B."/>
            <person name="Lu T."/>
            <person name="Zhao Q."/>
            <person name="Huang X."/>
            <person name="Zhao Y."/>
        </authorList>
    </citation>
    <scope>NUCLEOTIDE SEQUENCE</scope>
</reference>
<dbReference type="AlphaFoldDB" id="A0A811QHB9"/>
<dbReference type="Pfam" id="PF02458">
    <property type="entry name" value="Transferase"/>
    <property type="match status" value="1"/>
</dbReference>
<name>A0A811QHB9_9POAL</name>
<dbReference type="GO" id="GO:0016747">
    <property type="term" value="F:acyltransferase activity, transferring groups other than amino-acyl groups"/>
    <property type="evidence" value="ECO:0007669"/>
    <property type="project" value="UniProtKB-ARBA"/>
</dbReference>
<evidence type="ECO:0000256" key="1">
    <source>
        <dbReference type="ARBA" id="ARBA00009861"/>
    </source>
</evidence>
<dbReference type="OrthoDB" id="671439at2759"/>
<dbReference type="Gene3D" id="3.30.559.10">
    <property type="entry name" value="Chloramphenicol acetyltransferase-like domain"/>
    <property type="match status" value="1"/>
</dbReference>